<sequence>MKQFNPSCSTQYEVTSSSKENNKLTNCVISEIFKLELKDILKNLSNEKEINDSIDFVNDKINTLCNFINKTAKEKYEYFYKYIDRLRNAQNTKKWNTYDLANIEKKYNANYEQLRKKKKQVLSLINQKRCLIEIEKIVRLYEITDIEIKNLCDEIKSNKHLDLFNFGKIDSEMEKVGNSSNNNMSNNSQNSIDHNNININGGEYFEMSDTDGHTNASFNLNFSLFVKYIKRLTNLRNFIVYHNIQNISLFDLSLKKIKLYESYIINICVSYLSNSFLEDENYENKVKHCLNVFSYLNMEKDCLKKILINKINRVTLYISNIKKQNRNVRKSFFLILQYCKNSIDQISYINEIIKDNYYMEEIIKIEKEKEKEKTFDHSSYSSYTNDSFNEGKKCNTIHIYSEFYVPYMNVLINNKVNKFIKKEDILYVLNLIEEFLHIIRNKNDFKVHEKDLLQNLFSKEYEEITFNSINKLVNLVEMLFQKTNIRNNIEYEHDYNFPTIFDIKNYVDVFYKELFTHIFYPHVFRKIIVSCNNSLLLLSNNLNNLKQNINVHIEIDKKNKYITFDLNHKSFKYNLELFLISRQLLRYLIYNLAQLKRKIREIKSCTMKVRAVQAINGKYEISNFLLNKARDEIEDEDENMRGNEHLSQTNYSDNYLIMLSFKESYDDFFNFQDYLNNYFSDNLLYIEEEENKEKKRMENHEMRKKKEKERITDVRTNITTKLKVEIEQNAANLPKDKSNHEDENEKEDKYEDEAKKLANFEINFISDVKHNSFNMNDFYTIFDEEENYEITSFFIKERNKKKKKNFFDLIELEKGVCELNNVVNSCIYEYFESFEKKVISYFKDNLEMLSTDDVHSLFDQLCVYFNDNIIHCIPLYECTQMINNLINRIIIYLITFSSYYSINQMDIYLFKYYESLQKIAFNIAGTSLNFDYKLCTLFKKSVDIKNGKEVYEDIPPFFLAITFVILHGGKVIVDHMNITEEKFINLLIDHLKNPIQETGNKVSNSQNLNIILNKYAKNMLNKKDNSAKPR</sequence>
<keyword evidence="6" id="KW-1185">Reference proteome</keyword>
<dbReference type="Proteomes" id="UP000078597">
    <property type="component" value="Unassembled WGS sequence"/>
</dbReference>
<feature type="coiled-coil region" evidence="1">
    <location>
        <begin position="685"/>
        <end position="717"/>
    </location>
</feature>
<evidence type="ECO:0000256" key="2">
    <source>
        <dbReference type="SAM" id="MobiDB-lite"/>
    </source>
</evidence>
<protein>
    <submittedName>
        <fullName evidence="3">Uncharacterized protein</fullName>
    </submittedName>
</protein>
<evidence type="ECO:0000313" key="6">
    <source>
        <dbReference type="Proteomes" id="UP000219813"/>
    </source>
</evidence>
<feature type="region of interest" description="Disordered" evidence="2">
    <location>
        <begin position="729"/>
        <end position="750"/>
    </location>
</feature>
<gene>
    <name evidence="4" type="primary">PmUG01_11023000</name>
    <name evidence="3" type="ORF">PMALA_017120</name>
    <name evidence="4" type="ORF">PMUG01_11023000</name>
</gene>
<evidence type="ECO:0000313" key="3">
    <source>
        <dbReference type="EMBL" id="SBS86724.1"/>
    </source>
</evidence>
<keyword evidence="1" id="KW-0175">Coiled coil</keyword>
<evidence type="ECO:0000313" key="4">
    <source>
        <dbReference type="EMBL" id="SCO92979.1"/>
    </source>
</evidence>
<dbReference type="AlphaFoldDB" id="A0A1A8W1F8"/>
<organism evidence="3 5">
    <name type="scientific">Plasmodium malariae</name>
    <dbReference type="NCBI Taxonomy" id="5858"/>
    <lineage>
        <taxon>Eukaryota</taxon>
        <taxon>Sar</taxon>
        <taxon>Alveolata</taxon>
        <taxon>Apicomplexa</taxon>
        <taxon>Aconoidasida</taxon>
        <taxon>Haemosporida</taxon>
        <taxon>Plasmodiidae</taxon>
        <taxon>Plasmodium</taxon>
        <taxon>Plasmodium (Plasmodium)</taxon>
    </lineage>
</organism>
<reference evidence="3" key="1">
    <citation type="submission" date="2016-05" db="EMBL/GenBank/DDBJ databases">
        <authorList>
            <person name="Lavstsen T."/>
            <person name="Jespersen J.S."/>
        </authorList>
    </citation>
    <scope>NUCLEOTIDE SEQUENCE [LARGE SCALE GENOMIC DNA]</scope>
</reference>
<dbReference type="RefSeq" id="XP_028862419.1">
    <property type="nucleotide sequence ID" value="XM_029005873.1"/>
</dbReference>
<proteinExistence type="predicted"/>
<dbReference type="EMBL" id="LT594632">
    <property type="protein sequence ID" value="SCO92979.1"/>
    <property type="molecule type" value="Genomic_DNA"/>
</dbReference>
<feature type="compositionally biased region" description="Basic and acidic residues" evidence="2">
    <location>
        <begin position="734"/>
        <end position="750"/>
    </location>
</feature>
<reference evidence="4 6" key="3">
    <citation type="submission" date="2016-06" db="EMBL/GenBank/DDBJ databases">
        <authorList>
            <consortium name="Pathogen Informatics"/>
        </authorList>
    </citation>
    <scope>NUCLEOTIDE SEQUENCE [LARGE SCALE GENOMIC DNA]</scope>
</reference>
<name>A0A1A8W1F8_PLAMA</name>
<reference evidence="5" key="2">
    <citation type="submission" date="2016-05" db="EMBL/GenBank/DDBJ databases">
        <authorList>
            <person name="Naeem Raeece"/>
        </authorList>
    </citation>
    <scope>NUCLEOTIDE SEQUENCE [LARGE SCALE GENOMIC DNA]</scope>
</reference>
<dbReference type="VEuPathDB" id="PlasmoDB:PmUG01_11023000"/>
<dbReference type="OMA" id="VVNSCIY"/>
<accession>A0A1A8W1F8</accession>
<dbReference type="KEGG" id="pmal:PMUG01_11023000"/>
<dbReference type="Proteomes" id="UP000219813">
    <property type="component" value="Chromosome 11"/>
</dbReference>
<evidence type="ECO:0000256" key="1">
    <source>
        <dbReference type="SAM" id="Coils"/>
    </source>
</evidence>
<dbReference type="EMBL" id="FLQW01000915">
    <property type="protein sequence ID" value="SBS86724.1"/>
    <property type="molecule type" value="Genomic_DNA"/>
</dbReference>
<dbReference type="OrthoDB" id="384491at2759"/>
<dbReference type="GeneID" id="39869690"/>
<evidence type="ECO:0000313" key="5">
    <source>
        <dbReference type="Proteomes" id="UP000078597"/>
    </source>
</evidence>